<gene>
    <name evidence="4" type="ORF">MNBD_ALPHA02-270</name>
</gene>
<evidence type="ECO:0000313" key="4">
    <source>
        <dbReference type="EMBL" id="VAV86898.1"/>
    </source>
</evidence>
<evidence type="ECO:0000256" key="1">
    <source>
        <dbReference type="ARBA" id="ARBA00004442"/>
    </source>
</evidence>
<dbReference type="GO" id="GO:0009279">
    <property type="term" value="C:cell outer membrane"/>
    <property type="evidence" value="ECO:0007669"/>
    <property type="project" value="UniProtKB-SubCell"/>
</dbReference>
<dbReference type="NCBIfam" id="TIGR03016">
    <property type="entry name" value="pepcterm_hypo_1"/>
    <property type="match status" value="1"/>
</dbReference>
<evidence type="ECO:0008006" key="5">
    <source>
        <dbReference type="Google" id="ProtNLM"/>
    </source>
</evidence>
<proteinExistence type="predicted"/>
<sequence length="476" mass="53121">MVHNNKKSILLLLSMAVVSGYISNVDAADWKITPSIAVTEIYTDNVNLDSSISQSDFVTQVSPVILITGNGPRLNATINYAPNYFFYPGNANDKHDLRQTLQANLRGELVRDTFFIDANANIAQRFLDRRRAITSLQVSQTNNRRTVQSYQVSPYLVHAFGTWASAELRYTLSQIRQSADTRQTTQNTFFGNSLTNTGSFTLTSGRRFSKLGWTLSALRSNEERETFGSYKNTTARADFSYQLTRILALLGSAGYQKRDAIGGSFANFDGFIWDAGFRLVPGPRTSISFRYGNQFIGKSFSLNAQYKITAKDSINLSFRDTIQTFQSLALENNNSTNIDPFLNSGFISGDLTRRKQWSLSLGGTRGRTTYSASGLYSKYTSDNTALDDERYGAAFSISRRLNRRFSLSTGFNFNVSKFSSDGIKDKFWSASVNADYQLSKNLVTVLGYVHTKRDQARFGNLNGGSNYISLSIRAAI</sequence>
<dbReference type="InterPro" id="IPR017467">
    <property type="entry name" value="CHP03016_PEP-CTERM"/>
</dbReference>
<evidence type="ECO:0000256" key="3">
    <source>
        <dbReference type="ARBA" id="ARBA00023237"/>
    </source>
</evidence>
<accession>A0A3B0RFP7</accession>
<dbReference type="InterPro" id="IPR036942">
    <property type="entry name" value="Beta-barrel_TonB_sf"/>
</dbReference>
<reference evidence="4" key="1">
    <citation type="submission" date="2018-06" db="EMBL/GenBank/DDBJ databases">
        <authorList>
            <person name="Zhirakovskaya E."/>
        </authorList>
    </citation>
    <scope>NUCLEOTIDE SEQUENCE</scope>
</reference>
<evidence type="ECO:0000256" key="2">
    <source>
        <dbReference type="ARBA" id="ARBA00023136"/>
    </source>
</evidence>
<name>A0A3B0RFP7_9ZZZZ</name>
<dbReference type="SUPFAM" id="SSF56935">
    <property type="entry name" value="Porins"/>
    <property type="match status" value="1"/>
</dbReference>
<keyword evidence="3" id="KW-0998">Cell outer membrane</keyword>
<dbReference type="AlphaFoldDB" id="A0A3B0RFP7"/>
<dbReference type="Gene3D" id="2.40.170.20">
    <property type="entry name" value="TonB-dependent receptor, beta-barrel domain"/>
    <property type="match status" value="1"/>
</dbReference>
<dbReference type="EMBL" id="UOED01000017">
    <property type="protein sequence ID" value="VAV86898.1"/>
    <property type="molecule type" value="Genomic_DNA"/>
</dbReference>
<keyword evidence="2" id="KW-0472">Membrane</keyword>
<organism evidence="4">
    <name type="scientific">hydrothermal vent metagenome</name>
    <dbReference type="NCBI Taxonomy" id="652676"/>
    <lineage>
        <taxon>unclassified sequences</taxon>
        <taxon>metagenomes</taxon>
        <taxon>ecological metagenomes</taxon>
    </lineage>
</organism>
<comment type="subcellular location">
    <subcellularLocation>
        <location evidence="1">Cell outer membrane</location>
    </subcellularLocation>
</comment>
<protein>
    <recommendedName>
        <fullName evidence="5">TIGR03016 family PEP-CTERM system-associated outer membrane protein</fullName>
    </recommendedName>
</protein>